<evidence type="ECO:0000313" key="4">
    <source>
        <dbReference type="Proteomes" id="UP000242715"/>
    </source>
</evidence>
<evidence type="ECO:0000313" key="3">
    <source>
        <dbReference type="EMBL" id="GAU35203.1"/>
    </source>
</evidence>
<dbReference type="Proteomes" id="UP000242715">
    <property type="component" value="Unassembled WGS sequence"/>
</dbReference>
<dbReference type="GO" id="GO:0046983">
    <property type="term" value="F:protein dimerization activity"/>
    <property type="evidence" value="ECO:0007669"/>
    <property type="project" value="InterPro"/>
</dbReference>
<dbReference type="InterPro" id="IPR025525">
    <property type="entry name" value="hAT-like_transposase_RNase-H"/>
</dbReference>
<accession>A0A2Z6MZ83</accession>
<keyword evidence="4" id="KW-1185">Reference proteome</keyword>
<organism evidence="3 4">
    <name type="scientific">Trifolium subterraneum</name>
    <name type="common">Subterranean clover</name>
    <dbReference type="NCBI Taxonomy" id="3900"/>
    <lineage>
        <taxon>Eukaryota</taxon>
        <taxon>Viridiplantae</taxon>
        <taxon>Streptophyta</taxon>
        <taxon>Embryophyta</taxon>
        <taxon>Tracheophyta</taxon>
        <taxon>Spermatophyta</taxon>
        <taxon>Magnoliopsida</taxon>
        <taxon>eudicotyledons</taxon>
        <taxon>Gunneridae</taxon>
        <taxon>Pentapetalae</taxon>
        <taxon>rosids</taxon>
        <taxon>fabids</taxon>
        <taxon>Fabales</taxon>
        <taxon>Fabaceae</taxon>
        <taxon>Papilionoideae</taxon>
        <taxon>50 kb inversion clade</taxon>
        <taxon>NPAAA clade</taxon>
        <taxon>Hologalegina</taxon>
        <taxon>IRL clade</taxon>
        <taxon>Trifolieae</taxon>
        <taxon>Trifolium</taxon>
    </lineage>
</organism>
<dbReference type="InterPro" id="IPR008906">
    <property type="entry name" value="HATC_C_dom"/>
</dbReference>
<dbReference type="OrthoDB" id="1427364at2759"/>
<dbReference type="Pfam" id="PF05699">
    <property type="entry name" value="Dimer_Tnp_hAT"/>
    <property type="match status" value="1"/>
</dbReference>
<reference evidence="4" key="1">
    <citation type="journal article" date="2017" name="Front. Plant Sci.">
        <title>Climate Clever Clovers: New Paradigm to Reduce the Environmental Footprint of Ruminants by Breeding Low Methanogenic Forages Utilizing Haplotype Variation.</title>
        <authorList>
            <person name="Kaur P."/>
            <person name="Appels R."/>
            <person name="Bayer P.E."/>
            <person name="Keeble-Gagnere G."/>
            <person name="Wang J."/>
            <person name="Hirakawa H."/>
            <person name="Shirasawa K."/>
            <person name="Vercoe P."/>
            <person name="Stefanova K."/>
            <person name="Durmic Z."/>
            <person name="Nichols P."/>
            <person name="Revell C."/>
            <person name="Isobe S.N."/>
            <person name="Edwards D."/>
            <person name="Erskine W."/>
        </authorList>
    </citation>
    <scope>NUCLEOTIDE SEQUENCE [LARGE SCALE GENOMIC DNA]</scope>
    <source>
        <strain evidence="4">cv. Daliak</strain>
    </source>
</reference>
<dbReference type="PANTHER" id="PTHR23272">
    <property type="entry name" value="BED FINGER-RELATED"/>
    <property type="match status" value="1"/>
</dbReference>
<sequence>MQVWKVQCILEKNQNSVDGVIKDMSKLMKEKFDKYWKDYSEILEFGAILDPCLKEIFLRFCYTRLDASTSQAKLKKVMDKFKVLYEEYVSCFANESVSLSQSSYESSTLSKPSNVWNKTKKSKIAMDLQDFKTWSSNESSTPGKSELELYFEDKPMQLEEENSEDFEVLLYWKLHEKKIPTLSIMAQDILSIPITIVASESSFSIGGRVLTKYRSSTLPEHIQMLICTQNWLHGFTEYINDDDECNIVDDCNTTATMTQHG</sequence>
<gene>
    <name evidence="3" type="ORF">TSUD_204790</name>
</gene>
<feature type="domain" description="hAT-like transposase RNase-H fold" evidence="2">
    <location>
        <begin position="2"/>
        <end position="88"/>
    </location>
</feature>
<feature type="domain" description="HAT C-terminal dimerisation" evidence="1">
    <location>
        <begin position="146"/>
        <end position="232"/>
    </location>
</feature>
<dbReference type="AlphaFoldDB" id="A0A2Z6MZ83"/>
<proteinExistence type="predicted"/>
<evidence type="ECO:0000259" key="2">
    <source>
        <dbReference type="Pfam" id="PF14372"/>
    </source>
</evidence>
<dbReference type="GO" id="GO:0003677">
    <property type="term" value="F:DNA binding"/>
    <property type="evidence" value="ECO:0007669"/>
    <property type="project" value="InterPro"/>
</dbReference>
<dbReference type="Pfam" id="PF14372">
    <property type="entry name" value="hAT-like_RNase-H"/>
    <property type="match status" value="1"/>
</dbReference>
<name>A0A2Z6MZ83_TRISU</name>
<dbReference type="SUPFAM" id="SSF53098">
    <property type="entry name" value="Ribonuclease H-like"/>
    <property type="match status" value="1"/>
</dbReference>
<evidence type="ECO:0000259" key="1">
    <source>
        <dbReference type="Pfam" id="PF05699"/>
    </source>
</evidence>
<protein>
    <recommendedName>
        <fullName evidence="5">HAT C-terminal dimerisation domain-containing protein</fullName>
    </recommendedName>
</protein>
<dbReference type="InterPro" id="IPR012337">
    <property type="entry name" value="RNaseH-like_sf"/>
</dbReference>
<evidence type="ECO:0008006" key="5">
    <source>
        <dbReference type="Google" id="ProtNLM"/>
    </source>
</evidence>
<dbReference type="PANTHER" id="PTHR23272:SF166">
    <property type="entry name" value="ZINC FINGER BED DOMAIN-CONTAINING PROTEIN RICESLEEPER 2-LIKE ISOFORM X1"/>
    <property type="match status" value="1"/>
</dbReference>
<dbReference type="EMBL" id="DF973581">
    <property type="protein sequence ID" value="GAU35203.1"/>
    <property type="molecule type" value="Genomic_DNA"/>
</dbReference>